<keyword evidence="3" id="KW-1185">Reference proteome</keyword>
<keyword evidence="1" id="KW-1133">Transmembrane helix</keyword>
<sequence length="78" mass="8850">MFEPSTAINSGILATGVAPWLDPELSYTFLRQRQQYKMSVLSLYAQDSTQTAIFVGNTLIFLLKVLAFRDSQCSRFPR</sequence>
<feature type="transmembrane region" description="Helical" evidence="1">
    <location>
        <begin position="51"/>
        <end position="68"/>
    </location>
</feature>
<keyword evidence="1" id="KW-0472">Membrane</keyword>
<keyword evidence="1" id="KW-0812">Transmembrane</keyword>
<evidence type="ECO:0000313" key="3">
    <source>
        <dbReference type="Proteomes" id="UP000010471"/>
    </source>
</evidence>
<gene>
    <name evidence="2" type="ORF">Mic7113_5334</name>
</gene>
<accession>K9WMF1</accession>
<dbReference type="EMBL" id="CP003630">
    <property type="protein sequence ID" value="AFZ20981.1"/>
    <property type="molecule type" value="Genomic_DNA"/>
</dbReference>
<protein>
    <submittedName>
        <fullName evidence="2">Uncharacterized protein</fullName>
    </submittedName>
</protein>
<reference evidence="2 3" key="1">
    <citation type="submission" date="2012-06" db="EMBL/GenBank/DDBJ databases">
        <title>Finished chromosome of genome of Microcoleus sp. PCC 7113.</title>
        <authorList>
            <consortium name="US DOE Joint Genome Institute"/>
            <person name="Gugger M."/>
            <person name="Coursin T."/>
            <person name="Rippka R."/>
            <person name="Tandeau De Marsac N."/>
            <person name="Huntemann M."/>
            <person name="Wei C.-L."/>
            <person name="Han J."/>
            <person name="Detter J.C."/>
            <person name="Han C."/>
            <person name="Tapia R."/>
            <person name="Chen A."/>
            <person name="Kyrpides N."/>
            <person name="Mavromatis K."/>
            <person name="Markowitz V."/>
            <person name="Szeto E."/>
            <person name="Ivanova N."/>
            <person name="Pagani I."/>
            <person name="Pati A."/>
            <person name="Goodwin L."/>
            <person name="Nordberg H.P."/>
            <person name="Cantor M.N."/>
            <person name="Hua S.X."/>
            <person name="Woyke T."/>
            <person name="Kerfeld C.A."/>
        </authorList>
    </citation>
    <scope>NUCLEOTIDE SEQUENCE [LARGE SCALE GENOMIC DNA]</scope>
    <source>
        <strain evidence="2 3">PCC 7113</strain>
    </source>
</reference>
<name>K9WMF1_9CYAN</name>
<proteinExistence type="predicted"/>
<dbReference type="RefSeq" id="WP_015185114.1">
    <property type="nucleotide sequence ID" value="NC_019738.1"/>
</dbReference>
<organism evidence="2 3">
    <name type="scientific">Allocoleopsis franciscana PCC 7113</name>
    <dbReference type="NCBI Taxonomy" id="1173027"/>
    <lineage>
        <taxon>Bacteria</taxon>
        <taxon>Bacillati</taxon>
        <taxon>Cyanobacteriota</taxon>
        <taxon>Cyanophyceae</taxon>
        <taxon>Coleofasciculales</taxon>
        <taxon>Coleofasciculaceae</taxon>
        <taxon>Allocoleopsis</taxon>
        <taxon>Allocoleopsis franciscana</taxon>
    </lineage>
</organism>
<dbReference type="KEGG" id="mic:Mic7113_5334"/>
<dbReference type="AlphaFoldDB" id="K9WMF1"/>
<dbReference type="HOGENOM" id="CLU_2618078_0_0_3"/>
<dbReference type="Proteomes" id="UP000010471">
    <property type="component" value="Chromosome"/>
</dbReference>
<evidence type="ECO:0000256" key="1">
    <source>
        <dbReference type="SAM" id="Phobius"/>
    </source>
</evidence>
<evidence type="ECO:0000313" key="2">
    <source>
        <dbReference type="EMBL" id="AFZ20981.1"/>
    </source>
</evidence>